<proteinExistence type="predicted"/>
<keyword evidence="3" id="KW-1185">Reference proteome</keyword>
<accession>A0A498K688</accession>
<gene>
    <name evidence="2" type="ORF">DVH24_002925</name>
</gene>
<feature type="domain" description="Piwi" evidence="1">
    <location>
        <begin position="49"/>
        <end position="183"/>
    </location>
</feature>
<dbReference type="SMART" id="SM00950">
    <property type="entry name" value="Piwi"/>
    <property type="match status" value="1"/>
</dbReference>
<dbReference type="AlphaFoldDB" id="A0A498K688"/>
<dbReference type="EMBL" id="RDQH01000329">
    <property type="protein sequence ID" value="RXI02847.1"/>
    <property type="molecule type" value="Genomic_DNA"/>
</dbReference>
<comment type="caution">
    <text evidence="2">The sequence shown here is derived from an EMBL/GenBank/DDBJ whole genome shotgun (WGS) entry which is preliminary data.</text>
</comment>
<dbReference type="SUPFAM" id="SSF53098">
    <property type="entry name" value="Ribonuclease H-like"/>
    <property type="match status" value="1"/>
</dbReference>
<protein>
    <recommendedName>
        <fullName evidence="1">Piwi domain-containing protein</fullName>
    </recommendedName>
</protein>
<name>A0A498K688_MALDO</name>
<evidence type="ECO:0000313" key="2">
    <source>
        <dbReference type="EMBL" id="RXI02847.1"/>
    </source>
</evidence>
<dbReference type="InterPro" id="IPR036397">
    <property type="entry name" value="RNaseH_sf"/>
</dbReference>
<sequence length="291" mass="33177">MIYATEGKMFNGVQVDFWAYVDFSLLDQSFNFRFCEDLVRPCNSKGVFGGRNTVAIRRRIPLVSDIPTIIFAADVTHPQPGKDSSLSIAAVVASIDWPQIIQDLYSVNQDPNNGLVGGGMIREHFRAFRQETGRKPERIIFYIDGVSEEQFCQVLLYEMDAIRKACQLLQEGYLPPLTFVVAQTGTVADTQFCHPREFNCYLNSHASIQFELLSFVNMPTHYNVLNDENKFSPDCLRVGTDNICYNHRAVAHLDLGIYAIGTRQRFAIHQLARSLLHDKDNIYYHNYLSMS</sequence>
<dbReference type="InterPro" id="IPR003165">
    <property type="entry name" value="Piwi"/>
</dbReference>
<dbReference type="Pfam" id="PF02171">
    <property type="entry name" value="Piwi"/>
    <property type="match status" value="2"/>
</dbReference>
<dbReference type="PROSITE" id="PS50822">
    <property type="entry name" value="PIWI"/>
    <property type="match status" value="1"/>
</dbReference>
<dbReference type="Gene3D" id="3.30.420.10">
    <property type="entry name" value="Ribonuclease H-like superfamily/Ribonuclease H"/>
    <property type="match status" value="2"/>
</dbReference>
<reference evidence="2 3" key="1">
    <citation type="submission" date="2018-10" db="EMBL/GenBank/DDBJ databases">
        <title>A high-quality apple genome assembly.</title>
        <authorList>
            <person name="Hu J."/>
        </authorList>
    </citation>
    <scope>NUCLEOTIDE SEQUENCE [LARGE SCALE GENOMIC DNA]</scope>
    <source>
        <strain evidence="3">cv. HFTH1</strain>
        <tissue evidence="2">Young leaf</tissue>
    </source>
</reference>
<dbReference type="STRING" id="3750.A0A498K688"/>
<dbReference type="PANTHER" id="PTHR22891">
    <property type="entry name" value="EUKARYOTIC TRANSLATION INITIATION FACTOR 2C"/>
    <property type="match status" value="1"/>
</dbReference>
<dbReference type="InterPro" id="IPR012337">
    <property type="entry name" value="RNaseH-like_sf"/>
</dbReference>
<evidence type="ECO:0000313" key="3">
    <source>
        <dbReference type="Proteomes" id="UP000290289"/>
    </source>
</evidence>
<evidence type="ECO:0000259" key="1">
    <source>
        <dbReference type="PROSITE" id="PS50822"/>
    </source>
</evidence>
<organism evidence="2 3">
    <name type="scientific">Malus domestica</name>
    <name type="common">Apple</name>
    <name type="synonym">Pyrus malus</name>
    <dbReference type="NCBI Taxonomy" id="3750"/>
    <lineage>
        <taxon>Eukaryota</taxon>
        <taxon>Viridiplantae</taxon>
        <taxon>Streptophyta</taxon>
        <taxon>Embryophyta</taxon>
        <taxon>Tracheophyta</taxon>
        <taxon>Spermatophyta</taxon>
        <taxon>Magnoliopsida</taxon>
        <taxon>eudicotyledons</taxon>
        <taxon>Gunneridae</taxon>
        <taxon>Pentapetalae</taxon>
        <taxon>rosids</taxon>
        <taxon>fabids</taxon>
        <taxon>Rosales</taxon>
        <taxon>Rosaceae</taxon>
        <taxon>Amygdaloideae</taxon>
        <taxon>Maleae</taxon>
        <taxon>Malus</taxon>
    </lineage>
</organism>
<dbReference type="Proteomes" id="UP000290289">
    <property type="component" value="Chromosome 3"/>
</dbReference>
<dbReference type="GO" id="GO:0003676">
    <property type="term" value="F:nucleic acid binding"/>
    <property type="evidence" value="ECO:0007669"/>
    <property type="project" value="InterPro"/>
</dbReference>